<keyword evidence="3" id="KW-1185">Reference proteome</keyword>
<protein>
    <submittedName>
        <fullName evidence="2">DNA-3-methyladenine glycosylase I</fullName>
    </submittedName>
</protein>
<dbReference type="SUPFAM" id="SSF48150">
    <property type="entry name" value="DNA-glycosylase"/>
    <property type="match status" value="1"/>
</dbReference>
<dbReference type="GO" id="GO:0008725">
    <property type="term" value="F:DNA-3-methyladenine glycosylase activity"/>
    <property type="evidence" value="ECO:0007669"/>
    <property type="project" value="InterPro"/>
</dbReference>
<feature type="binding site" evidence="1">
    <location>
        <position position="185"/>
    </location>
    <ligand>
        <name>Zn(2+)</name>
        <dbReference type="ChEBI" id="CHEBI:29105"/>
    </ligand>
</feature>
<dbReference type="InterPro" id="IPR005019">
    <property type="entry name" value="Adenine_glyco"/>
</dbReference>
<sequence>MSAAVVGEDGVARCPWGSAGVLRDYHDVEWGMPVRGEAEMFERLSLEGAQAGLSWLTILNKRDRYREVFRGFDVDAVAAMTDADLETALLDAGIVRNRAKVESVRRNARAAVELRPDGGLEAFVEGFAPTRTPRPRTTAQLPTTSPESLALSKALKKRGFSFVGPTTMYALFEATGIVDTHLTGCHRRNSSGRWDA</sequence>
<dbReference type="GO" id="GO:0046872">
    <property type="term" value="F:metal ion binding"/>
    <property type="evidence" value="ECO:0007669"/>
    <property type="project" value="UniProtKB-KW"/>
</dbReference>
<dbReference type="RefSeq" id="WP_123228825.1">
    <property type="nucleotide sequence ID" value="NZ_RJSE01000008.1"/>
</dbReference>
<dbReference type="OrthoDB" id="9807664at2"/>
<dbReference type="Pfam" id="PF03352">
    <property type="entry name" value="Adenine_glyco"/>
    <property type="match status" value="1"/>
</dbReference>
<dbReference type="EMBL" id="RJSE01000008">
    <property type="protein sequence ID" value="RNL61109.1"/>
    <property type="molecule type" value="Genomic_DNA"/>
</dbReference>
<comment type="caution">
    <text evidence="2">The sequence shown here is derived from an EMBL/GenBank/DDBJ whole genome shotgun (WGS) entry which is preliminary data.</text>
</comment>
<organism evidence="2 3">
    <name type="scientific">Nocardioides marmoriginsengisoli</name>
    <dbReference type="NCBI Taxonomy" id="661483"/>
    <lineage>
        <taxon>Bacteria</taxon>
        <taxon>Bacillati</taxon>
        <taxon>Actinomycetota</taxon>
        <taxon>Actinomycetes</taxon>
        <taxon>Propionibacteriales</taxon>
        <taxon>Nocardioidaceae</taxon>
        <taxon>Nocardioides</taxon>
    </lineage>
</organism>
<dbReference type="InterPro" id="IPR011257">
    <property type="entry name" value="DNA_glycosylase"/>
</dbReference>
<dbReference type="PANTHER" id="PTHR30037">
    <property type="entry name" value="DNA-3-METHYLADENINE GLYCOSYLASE 1"/>
    <property type="match status" value="1"/>
</dbReference>
<gene>
    <name evidence="2" type="ORF">EFK50_17175</name>
</gene>
<evidence type="ECO:0000256" key="1">
    <source>
        <dbReference type="PIRSR" id="PIRSR605019-1"/>
    </source>
</evidence>
<reference evidence="2 3" key="1">
    <citation type="submission" date="2018-11" db="EMBL/GenBank/DDBJ databases">
        <authorList>
            <person name="Li F."/>
        </authorList>
    </citation>
    <scope>NUCLEOTIDE SEQUENCE [LARGE SCALE GENOMIC DNA]</scope>
    <source>
        <strain evidence="2 3">Gsoil 097</strain>
    </source>
</reference>
<evidence type="ECO:0000313" key="3">
    <source>
        <dbReference type="Proteomes" id="UP000267128"/>
    </source>
</evidence>
<accession>A0A3N0CCS0</accession>
<name>A0A3N0CCS0_9ACTN</name>
<dbReference type="Gene3D" id="1.10.340.30">
    <property type="entry name" value="Hypothetical protein, domain 2"/>
    <property type="match status" value="1"/>
</dbReference>
<dbReference type="GO" id="GO:0006284">
    <property type="term" value="P:base-excision repair"/>
    <property type="evidence" value="ECO:0007669"/>
    <property type="project" value="InterPro"/>
</dbReference>
<proteinExistence type="predicted"/>
<dbReference type="InterPro" id="IPR052891">
    <property type="entry name" value="DNA-3mA_glycosylase"/>
</dbReference>
<dbReference type="PANTHER" id="PTHR30037:SF4">
    <property type="entry name" value="DNA-3-METHYLADENINE GLYCOSYLASE I"/>
    <property type="match status" value="1"/>
</dbReference>
<evidence type="ECO:0000313" key="2">
    <source>
        <dbReference type="EMBL" id="RNL61109.1"/>
    </source>
</evidence>
<keyword evidence="1" id="KW-0479">Metal-binding</keyword>
<dbReference type="Proteomes" id="UP000267128">
    <property type="component" value="Unassembled WGS sequence"/>
</dbReference>
<keyword evidence="1" id="KW-0862">Zinc</keyword>
<feature type="binding site" evidence="1">
    <location>
        <position position="181"/>
    </location>
    <ligand>
        <name>Zn(2+)</name>
        <dbReference type="ChEBI" id="CHEBI:29105"/>
    </ligand>
</feature>
<feature type="binding site" evidence="1">
    <location>
        <position position="14"/>
    </location>
    <ligand>
        <name>Zn(2+)</name>
        <dbReference type="ChEBI" id="CHEBI:29105"/>
    </ligand>
</feature>
<dbReference type="AlphaFoldDB" id="A0A3N0CCS0"/>
<feature type="binding site" evidence="1">
    <location>
        <position position="26"/>
    </location>
    <ligand>
        <name>Zn(2+)</name>
        <dbReference type="ChEBI" id="CHEBI:29105"/>
    </ligand>
</feature>